<organism evidence="1 2">
    <name type="scientific">Dallia pectoralis</name>
    <name type="common">Alaska blackfish</name>
    <dbReference type="NCBI Taxonomy" id="75939"/>
    <lineage>
        <taxon>Eukaryota</taxon>
        <taxon>Metazoa</taxon>
        <taxon>Chordata</taxon>
        <taxon>Craniata</taxon>
        <taxon>Vertebrata</taxon>
        <taxon>Euteleostomi</taxon>
        <taxon>Actinopterygii</taxon>
        <taxon>Neopterygii</taxon>
        <taxon>Teleostei</taxon>
        <taxon>Protacanthopterygii</taxon>
        <taxon>Esociformes</taxon>
        <taxon>Umbridae</taxon>
        <taxon>Dallia</taxon>
    </lineage>
</organism>
<reference evidence="1" key="1">
    <citation type="submission" date="2021-05" db="EMBL/GenBank/DDBJ databases">
        <authorList>
            <person name="Pan Q."/>
            <person name="Jouanno E."/>
            <person name="Zahm M."/>
            <person name="Klopp C."/>
            <person name="Cabau C."/>
            <person name="Louis A."/>
            <person name="Berthelot C."/>
            <person name="Parey E."/>
            <person name="Roest Crollius H."/>
            <person name="Montfort J."/>
            <person name="Robinson-Rechavi M."/>
            <person name="Bouchez O."/>
            <person name="Lampietro C."/>
            <person name="Lopez Roques C."/>
            <person name="Donnadieu C."/>
            <person name="Postlethwait J."/>
            <person name="Bobe J."/>
            <person name="Dillon D."/>
            <person name="Chandos A."/>
            <person name="von Hippel F."/>
            <person name="Guiguen Y."/>
        </authorList>
    </citation>
    <scope>NUCLEOTIDE SEQUENCE</scope>
    <source>
        <strain evidence="1">YG-Jan2019</strain>
    </source>
</reference>
<keyword evidence="2" id="KW-1185">Reference proteome</keyword>
<evidence type="ECO:0000313" key="1">
    <source>
        <dbReference type="EMBL" id="KAJ8002268.1"/>
    </source>
</evidence>
<comment type="caution">
    <text evidence="1">The sequence shown here is derived from an EMBL/GenBank/DDBJ whole genome shotgun (WGS) entry which is preliminary data.</text>
</comment>
<protein>
    <submittedName>
        <fullName evidence="1">Uncharacterized protein</fullName>
    </submittedName>
</protein>
<evidence type="ECO:0000313" key="2">
    <source>
        <dbReference type="Proteomes" id="UP001157502"/>
    </source>
</evidence>
<dbReference type="EMBL" id="CM055741">
    <property type="protein sequence ID" value="KAJ8002268.1"/>
    <property type="molecule type" value="Genomic_DNA"/>
</dbReference>
<dbReference type="Proteomes" id="UP001157502">
    <property type="component" value="Chromosome 14"/>
</dbReference>
<accession>A0ACC2GFA9</accession>
<proteinExistence type="predicted"/>
<name>A0ACC2GFA9_DALPE</name>
<sequence>MFPVIVHVSGLTESTVDHYLPRPGSPPKFTSCQSPWPLSDHSSPRPQSRRSDAQGQIFTRSKKTVRKRVRYRAVVKLEPLGLPNIGNSCFLNATLQCLLFLPMFFREILRQETLWRMCPFSNLLSSLAEVHLSCQPGSGANLASKVKSMWKVMYALMEQEVKYIGGNQQDAHEFLLDLLCQLKLEGRLLEDFATGYICPVSQLEFVMASVLICTSCGRTTSSDQEYNRLSLNVSPGQTLMDSLALNFKSDTVDYRCQVCKSLQATKMEEFHTLPRVLVLYLNRFGGTWDVDKMEMPVLFPPNMSISTLCGDTVPPMHCVIPEDHDDQALSQNGPANQSVLWTDRPSNDGVLSPDGQEQSVTSPGYYQLTGVVSHFGESMMSGHYISDVLGDSGNWLCCNDNVVTVSSQATVLNSRAQSAYLLFYSYSGLFHPLEPGSRRPQITGPDGAASNSAGAAVAHIHNSCLDSTLQQCSSVPGLVQRYAQAGAAPLFCSMWTVAAAHNRTLRVKREPFRRDGGPLITNDLVDKAITEAELSKFCRRRTHGEDMTIHLIEQLLQELMGEKGRQQEQSEGVWMKVCLHNTPSPP</sequence>
<gene>
    <name evidence="1" type="ORF">DPEC_G00178130</name>
</gene>